<reference evidence="1 2" key="1">
    <citation type="submission" date="2024-01" db="EMBL/GenBank/DDBJ databases">
        <title>The genomes of 5 underutilized Papilionoideae crops provide insights into root nodulation and disease resistanc.</title>
        <authorList>
            <person name="Jiang F."/>
        </authorList>
    </citation>
    <scope>NUCLEOTIDE SEQUENCE [LARGE SCALE GENOMIC DNA]</scope>
    <source>
        <strain evidence="1">DUOXIRENSHENG_FW03</strain>
        <tissue evidence="1">Leaves</tissue>
    </source>
</reference>
<proteinExistence type="predicted"/>
<accession>A0AAN9S6A4</accession>
<evidence type="ECO:0000313" key="1">
    <source>
        <dbReference type="EMBL" id="KAK7388419.1"/>
    </source>
</evidence>
<evidence type="ECO:0000313" key="2">
    <source>
        <dbReference type="Proteomes" id="UP001386955"/>
    </source>
</evidence>
<sequence>MDSGVTEEEERIQGAIGNGCSAIGHCHDAAEEEVGAQSMRLITTWVEGCPKWCPPRMMILNGGYSHGTLSQIFNGRGLICLRKD</sequence>
<keyword evidence="2" id="KW-1185">Reference proteome</keyword>
<dbReference type="Proteomes" id="UP001386955">
    <property type="component" value="Unassembled WGS sequence"/>
</dbReference>
<protein>
    <submittedName>
        <fullName evidence="1">Uncharacterized protein</fullName>
    </submittedName>
</protein>
<dbReference type="AlphaFoldDB" id="A0AAN9S6A4"/>
<dbReference type="EMBL" id="JAYMYS010000006">
    <property type="protein sequence ID" value="KAK7388419.1"/>
    <property type="molecule type" value="Genomic_DNA"/>
</dbReference>
<comment type="caution">
    <text evidence="1">The sequence shown here is derived from an EMBL/GenBank/DDBJ whole genome shotgun (WGS) entry which is preliminary data.</text>
</comment>
<organism evidence="1 2">
    <name type="scientific">Psophocarpus tetragonolobus</name>
    <name type="common">Winged bean</name>
    <name type="synonym">Dolichos tetragonolobus</name>
    <dbReference type="NCBI Taxonomy" id="3891"/>
    <lineage>
        <taxon>Eukaryota</taxon>
        <taxon>Viridiplantae</taxon>
        <taxon>Streptophyta</taxon>
        <taxon>Embryophyta</taxon>
        <taxon>Tracheophyta</taxon>
        <taxon>Spermatophyta</taxon>
        <taxon>Magnoliopsida</taxon>
        <taxon>eudicotyledons</taxon>
        <taxon>Gunneridae</taxon>
        <taxon>Pentapetalae</taxon>
        <taxon>rosids</taxon>
        <taxon>fabids</taxon>
        <taxon>Fabales</taxon>
        <taxon>Fabaceae</taxon>
        <taxon>Papilionoideae</taxon>
        <taxon>50 kb inversion clade</taxon>
        <taxon>NPAAA clade</taxon>
        <taxon>indigoferoid/millettioid clade</taxon>
        <taxon>Phaseoleae</taxon>
        <taxon>Psophocarpus</taxon>
    </lineage>
</organism>
<gene>
    <name evidence="1" type="ORF">VNO78_23235</name>
</gene>
<name>A0AAN9S6A4_PSOTE</name>